<dbReference type="Gramene" id="OMERI01G00530.1">
    <property type="protein sequence ID" value="OMERI01G00530.1"/>
    <property type="gene ID" value="OMERI01G00530"/>
</dbReference>
<proteinExistence type="predicted"/>
<organism evidence="1">
    <name type="scientific">Oryza meridionalis</name>
    <dbReference type="NCBI Taxonomy" id="40149"/>
    <lineage>
        <taxon>Eukaryota</taxon>
        <taxon>Viridiplantae</taxon>
        <taxon>Streptophyta</taxon>
        <taxon>Embryophyta</taxon>
        <taxon>Tracheophyta</taxon>
        <taxon>Spermatophyta</taxon>
        <taxon>Magnoliopsida</taxon>
        <taxon>Liliopsida</taxon>
        <taxon>Poales</taxon>
        <taxon>Poaceae</taxon>
        <taxon>BOP clade</taxon>
        <taxon>Oryzoideae</taxon>
        <taxon>Oryzeae</taxon>
        <taxon>Oryzinae</taxon>
        <taxon>Oryza</taxon>
    </lineage>
</organism>
<dbReference type="EnsemblPlants" id="OMERI01G00530.1">
    <property type="protein sequence ID" value="OMERI01G00530.1"/>
    <property type="gene ID" value="OMERI01G00530"/>
</dbReference>
<evidence type="ECO:0000313" key="1">
    <source>
        <dbReference type="EnsemblPlants" id="OMERI01G00530.1"/>
    </source>
</evidence>
<name>A0A0E0BW33_9ORYZ</name>
<reference evidence="1" key="2">
    <citation type="submission" date="2018-05" db="EMBL/GenBank/DDBJ databases">
        <title>OmerRS3 (Oryza meridionalis Reference Sequence Version 3).</title>
        <authorList>
            <person name="Zhang J."/>
            <person name="Kudrna D."/>
            <person name="Lee S."/>
            <person name="Talag J."/>
            <person name="Welchert J."/>
            <person name="Wing R.A."/>
        </authorList>
    </citation>
    <scope>NUCLEOTIDE SEQUENCE [LARGE SCALE GENOMIC DNA]</scope>
    <source>
        <strain evidence="1">cv. OR44</strain>
    </source>
</reference>
<dbReference type="AlphaFoldDB" id="A0A0E0BW33"/>
<accession>A0A0E0BW33</accession>
<sequence>MKMIPPRKRASATGYVGVDDPKAWISCPTEWSRYTLKTSARERRTLVMPPFNVIQYKTHNHK</sequence>
<dbReference type="Proteomes" id="UP000008021">
    <property type="component" value="Chromosome 1"/>
</dbReference>
<dbReference type="HOGENOM" id="CLU_2907916_0_0_1"/>
<evidence type="ECO:0000313" key="2">
    <source>
        <dbReference type="Proteomes" id="UP000008021"/>
    </source>
</evidence>
<keyword evidence="2" id="KW-1185">Reference proteome</keyword>
<reference evidence="1" key="1">
    <citation type="submission" date="2015-04" db="UniProtKB">
        <authorList>
            <consortium name="EnsemblPlants"/>
        </authorList>
    </citation>
    <scope>IDENTIFICATION</scope>
</reference>
<protein>
    <submittedName>
        <fullName evidence="1">Uncharacterized protein</fullName>
    </submittedName>
</protein>